<dbReference type="PANTHER" id="PTHR11009">
    <property type="entry name" value="DER1-LIKE PROTEIN, DERLIN"/>
    <property type="match status" value="1"/>
</dbReference>
<keyword evidence="3 7" id="KW-0812">Transmembrane</keyword>
<evidence type="ECO:0000256" key="7">
    <source>
        <dbReference type="RuleBase" id="RU363059"/>
    </source>
</evidence>
<protein>
    <recommendedName>
        <fullName evidence="7">Derlin</fullName>
    </recommendedName>
</protein>
<dbReference type="EMBL" id="NBCO01000031">
    <property type="protein sequence ID" value="ORC85997.1"/>
    <property type="molecule type" value="Genomic_DNA"/>
</dbReference>
<name>A0A1X0NMT1_9TRYP</name>
<evidence type="ECO:0000256" key="5">
    <source>
        <dbReference type="ARBA" id="ARBA00022989"/>
    </source>
</evidence>
<feature type="transmembrane region" description="Helical" evidence="7">
    <location>
        <begin position="56"/>
        <end position="79"/>
    </location>
</feature>
<comment type="subcellular location">
    <subcellularLocation>
        <location evidence="1 7">Endoplasmic reticulum membrane</location>
        <topology evidence="1 7">Multi-pass membrane protein</topology>
    </subcellularLocation>
</comment>
<evidence type="ECO:0000256" key="8">
    <source>
        <dbReference type="SAM" id="MobiDB-lite"/>
    </source>
</evidence>
<feature type="transmembrane region" description="Helical" evidence="7">
    <location>
        <begin position="151"/>
        <end position="180"/>
    </location>
</feature>
<dbReference type="GeneID" id="39988444"/>
<feature type="region of interest" description="Disordered" evidence="8">
    <location>
        <begin position="233"/>
        <end position="256"/>
    </location>
</feature>
<evidence type="ECO:0000313" key="10">
    <source>
        <dbReference type="Proteomes" id="UP000192257"/>
    </source>
</evidence>
<dbReference type="InterPro" id="IPR035952">
    <property type="entry name" value="Rhomboid-like_sf"/>
</dbReference>
<feature type="transmembrane region" description="Helical" evidence="7">
    <location>
        <begin position="99"/>
        <end position="130"/>
    </location>
</feature>
<evidence type="ECO:0000256" key="1">
    <source>
        <dbReference type="ARBA" id="ARBA00004477"/>
    </source>
</evidence>
<evidence type="ECO:0000256" key="3">
    <source>
        <dbReference type="ARBA" id="ARBA00022692"/>
    </source>
</evidence>
<keyword evidence="5 7" id="KW-1133">Transmembrane helix</keyword>
<keyword evidence="6 7" id="KW-0472">Membrane</keyword>
<keyword evidence="4 7" id="KW-0256">Endoplasmic reticulum</keyword>
<reference evidence="9 10" key="1">
    <citation type="submission" date="2017-03" db="EMBL/GenBank/DDBJ databases">
        <title>An alternative strategy for trypanosome survival in the mammalian bloodstream revealed through genome and transcriptome analysis of the ubiquitous bovine parasite Trypanosoma (Megatrypanum) theileri.</title>
        <authorList>
            <person name="Kelly S."/>
            <person name="Ivens A."/>
            <person name="Mott A."/>
            <person name="O'Neill E."/>
            <person name="Emms D."/>
            <person name="Macleod O."/>
            <person name="Voorheis P."/>
            <person name="Matthews J."/>
            <person name="Matthews K."/>
            <person name="Carrington M."/>
        </authorList>
    </citation>
    <scope>NUCLEOTIDE SEQUENCE [LARGE SCALE GENOMIC DNA]</scope>
    <source>
        <strain evidence="9">Edinburgh</strain>
    </source>
</reference>
<sequence>MAQNFETWLKNLPPITQYVLGIAVLLTVISSFEVIDIERLLLTQKVITRMELWRPFTSAFFLGKFSFNWPFSLAILVMYSNYNEKFDYDGKSGDYLWMWLFMITAVTVLGLLIPLYITSSALMMGLCWVFCKRHPEMRMTLFVFEFRANTFPWVLLVFHVIMGGGFVEDIVGIIIGHLYYFVKDILPETQGVQLLQTPAWFLRYVMPNNNNNAAGPRVWTSGGYRPMQTTMGGNTAAASTSASHHQWGKGRTLGSS</sequence>
<dbReference type="Proteomes" id="UP000192257">
    <property type="component" value="Unassembled WGS sequence"/>
</dbReference>
<keyword evidence="10" id="KW-1185">Reference proteome</keyword>
<dbReference type="Pfam" id="PF04511">
    <property type="entry name" value="DER1"/>
    <property type="match status" value="1"/>
</dbReference>
<dbReference type="GO" id="GO:0006950">
    <property type="term" value="P:response to stress"/>
    <property type="evidence" value="ECO:0007669"/>
    <property type="project" value="UniProtKB-ARBA"/>
</dbReference>
<gene>
    <name evidence="9" type="ORF">TM35_000311830</name>
</gene>
<comment type="caution">
    <text evidence="9">The sequence shown here is derived from an EMBL/GenBank/DDBJ whole genome shotgun (WGS) entry which is preliminary data.</text>
</comment>
<comment type="similarity">
    <text evidence="2 7">Belongs to the derlin family.</text>
</comment>
<evidence type="ECO:0000313" key="9">
    <source>
        <dbReference type="EMBL" id="ORC85997.1"/>
    </source>
</evidence>
<dbReference type="InterPro" id="IPR007599">
    <property type="entry name" value="DER1"/>
</dbReference>
<accession>A0A1X0NMT1</accession>
<dbReference type="OrthoDB" id="1716531at2759"/>
<dbReference type="GO" id="GO:0005789">
    <property type="term" value="C:endoplasmic reticulum membrane"/>
    <property type="evidence" value="ECO:0007669"/>
    <property type="project" value="UniProtKB-SubCell"/>
</dbReference>
<evidence type="ECO:0000256" key="6">
    <source>
        <dbReference type="ARBA" id="ARBA00023136"/>
    </source>
</evidence>
<dbReference type="AlphaFoldDB" id="A0A1X0NMT1"/>
<evidence type="ECO:0000256" key="2">
    <source>
        <dbReference type="ARBA" id="ARBA00008917"/>
    </source>
</evidence>
<evidence type="ECO:0000256" key="4">
    <source>
        <dbReference type="ARBA" id="ARBA00022824"/>
    </source>
</evidence>
<comment type="function">
    <text evidence="7">May be involved in the degradation of misfolded endoplasmic reticulum (ER) luminal proteins.</text>
</comment>
<organism evidence="9 10">
    <name type="scientific">Trypanosoma theileri</name>
    <dbReference type="NCBI Taxonomy" id="67003"/>
    <lineage>
        <taxon>Eukaryota</taxon>
        <taxon>Discoba</taxon>
        <taxon>Euglenozoa</taxon>
        <taxon>Kinetoplastea</taxon>
        <taxon>Metakinetoplastina</taxon>
        <taxon>Trypanosomatida</taxon>
        <taxon>Trypanosomatidae</taxon>
        <taxon>Trypanosoma</taxon>
    </lineage>
</organism>
<proteinExistence type="inferred from homology"/>
<dbReference type="STRING" id="67003.A0A1X0NMT1"/>
<dbReference type="RefSeq" id="XP_028880063.1">
    <property type="nucleotide sequence ID" value="XM_029028664.1"/>
</dbReference>
<feature type="transmembrane region" description="Helical" evidence="7">
    <location>
        <begin position="15"/>
        <end position="35"/>
    </location>
</feature>
<dbReference type="VEuPathDB" id="TriTrypDB:TM35_000311830"/>
<dbReference type="SUPFAM" id="SSF144091">
    <property type="entry name" value="Rhomboid-like"/>
    <property type="match status" value="1"/>
</dbReference>